<keyword evidence="2" id="KW-0378">Hydrolase</keyword>
<dbReference type="Pfam" id="PF13392">
    <property type="entry name" value="HNH_3"/>
    <property type="match status" value="1"/>
</dbReference>
<accession>A0A6H1ZFC6</accession>
<evidence type="ECO:0000313" key="2">
    <source>
        <dbReference type="EMBL" id="QJA46613.1"/>
    </source>
</evidence>
<dbReference type="AlphaFoldDB" id="A0A6H1ZFC6"/>
<dbReference type="GO" id="GO:0004519">
    <property type="term" value="F:endonuclease activity"/>
    <property type="evidence" value="ECO:0007669"/>
    <property type="project" value="UniProtKB-KW"/>
</dbReference>
<gene>
    <name evidence="2" type="ORF">TM448A00467_0013</name>
</gene>
<dbReference type="Gene3D" id="3.90.75.20">
    <property type="match status" value="1"/>
</dbReference>
<dbReference type="InterPro" id="IPR044925">
    <property type="entry name" value="His-Me_finger_sf"/>
</dbReference>
<proteinExistence type="predicted"/>
<dbReference type="SUPFAM" id="SSF54060">
    <property type="entry name" value="His-Me finger endonucleases"/>
    <property type="match status" value="1"/>
</dbReference>
<protein>
    <submittedName>
        <fullName evidence="2">Putative homing endonuclease</fullName>
    </submittedName>
</protein>
<organism evidence="2">
    <name type="scientific">viral metagenome</name>
    <dbReference type="NCBI Taxonomy" id="1070528"/>
    <lineage>
        <taxon>unclassified sequences</taxon>
        <taxon>metagenomes</taxon>
        <taxon>organismal metagenomes</taxon>
    </lineage>
</organism>
<evidence type="ECO:0000259" key="1">
    <source>
        <dbReference type="Pfam" id="PF13392"/>
    </source>
</evidence>
<dbReference type="EMBL" id="MT144016">
    <property type="protein sequence ID" value="QJA46613.1"/>
    <property type="molecule type" value="Genomic_DNA"/>
</dbReference>
<sequence>MNSRRELWQEEHGEIPKGWVVHNLNGNGTDNRIENLAAVPRNPDHVGQVIAPYRERIRKLEKELKLLKEKD</sequence>
<feature type="domain" description="HNH nuclease" evidence="1">
    <location>
        <begin position="7"/>
        <end position="42"/>
    </location>
</feature>
<dbReference type="InterPro" id="IPR003615">
    <property type="entry name" value="HNH_nuc"/>
</dbReference>
<name>A0A6H1ZFC6_9ZZZZ</name>
<keyword evidence="2" id="KW-0255">Endonuclease</keyword>
<reference evidence="2" key="1">
    <citation type="submission" date="2020-03" db="EMBL/GenBank/DDBJ databases">
        <title>The deep terrestrial virosphere.</title>
        <authorList>
            <person name="Holmfeldt K."/>
            <person name="Nilsson E."/>
            <person name="Simone D."/>
            <person name="Lopez-Fernandez M."/>
            <person name="Wu X."/>
            <person name="de Brujin I."/>
            <person name="Lundin D."/>
            <person name="Andersson A."/>
            <person name="Bertilsson S."/>
            <person name="Dopson M."/>
        </authorList>
    </citation>
    <scope>NUCLEOTIDE SEQUENCE</scope>
    <source>
        <strain evidence="2">TM448A00467</strain>
    </source>
</reference>
<keyword evidence="2" id="KW-0540">Nuclease</keyword>